<dbReference type="SUPFAM" id="SSF53756">
    <property type="entry name" value="UDP-Glycosyltransferase/glycogen phosphorylase"/>
    <property type="match status" value="1"/>
</dbReference>
<dbReference type="RefSeq" id="WP_380095013.1">
    <property type="nucleotide sequence ID" value="NZ_JBHRYD010000001.1"/>
</dbReference>
<comment type="caution">
    <text evidence="2">The sequence shown here is derived from an EMBL/GenBank/DDBJ whole genome shotgun (WGS) entry which is preliminary data.</text>
</comment>
<dbReference type="PANTHER" id="PTHR12526:SF638">
    <property type="entry name" value="SPORE COAT PROTEIN SA"/>
    <property type="match status" value="1"/>
</dbReference>
<accession>A0ABV7X185</accession>
<proteinExistence type="predicted"/>
<evidence type="ECO:0000313" key="3">
    <source>
        <dbReference type="Proteomes" id="UP001595613"/>
    </source>
</evidence>
<dbReference type="EMBL" id="JBHRYD010000001">
    <property type="protein sequence ID" value="MFC3703885.1"/>
    <property type="molecule type" value="Genomic_DNA"/>
</dbReference>
<name>A0ABV7X185_9HYPH</name>
<keyword evidence="3" id="KW-1185">Reference proteome</keyword>
<dbReference type="InterPro" id="IPR028098">
    <property type="entry name" value="Glyco_trans_4-like_N"/>
</dbReference>
<dbReference type="Gene3D" id="3.40.50.2000">
    <property type="entry name" value="Glycogen Phosphorylase B"/>
    <property type="match status" value="2"/>
</dbReference>
<dbReference type="Pfam" id="PF13579">
    <property type="entry name" value="Glyco_trans_4_4"/>
    <property type="match status" value="1"/>
</dbReference>
<organism evidence="2 3">
    <name type="scientific">Devosia honganensis</name>
    <dbReference type="NCBI Taxonomy" id="1610527"/>
    <lineage>
        <taxon>Bacteria</taxon>
        <taxon>Pseudomonadati</taxon>
        <taxon>Pseudomonadota</taxon>
        <taxon>Alphaproteobacteria</taxon>
        <taxon>Hyphomicrobiales</taxon>
        <taxon>Devosiaceae</taxon>
        <taxon>Devosia</taxon>
    </lineage>
</organism>
<gene>
    <name evidence="2" type="ORF">ACFOOL_03840</name>
</gene>
<feature type="domain" description="Glycosyltransferase subfamily 4-like N-terminal" evidence="1">
    <location>
        <begin position="43"/>
        <end position="200"/>
    </location>
</feature>
<dbReference type="Proteomes" id="UP001595613">
    <property type="component" value="Unassembled WGS sequence"/>
</dbReference>
<dbReference type="CDD" id="cd03808">
    <property type="entry name" value="GT4_CapM-like"/>
    <property type="match status" value="1"/>
</dbReference>
<evidence type="ECO:0000259" key="1">
    <source>
        <dbReference type="Pfam" id="PF13579"/>
    </source>
</evidence>
<dbReference type="PANTHER" id="PTHR12526">
    <property type="entry name" value="GLYCOSYLTRANSFERASE"/>
    <property type="match status" value="1"/>
</dbReference>
<reference evidence="3" key="1">
    <citation type="journal article" date="2019" name="Int. J. Syst. Evol. Microbiol.">
        <title>The Global Catalogue of Microorganisms (GCM) 10K type strain sequencing project: providing services to taxonomists for standard genome sequencing and annotation.</title>
        <authorList>
            <consortium name="The Broad Institute Genomics Platform"/>
            <consortium name="The Broad Institute Genome Sequencing Center for Infectious Disease"/>
            <person name="Wu L."/>
            <person name="Ma J."/>
        </authorList>
    </citation>
    <scope>NUCLEOTIDE SEQUENCE [LARGE SCALE GENOMIC DNA]</scope>
    <source>
        <strain evidence="3">KCTC 42281</strain>
    </source>
</reference>
<sequence>MPTNSQWKDGYVLSGSLGDRLISKRVAIIGNQGFSLLNFRGPLIEAIVSRGHEVYALAPQLDRASMEALQALGANPVEITLSRTGLNPFRDTADTLKLRRLLAELSLDAVLAFAIKPVIYGTIAAALARVPARFALIAGLGYAFSENATDTPKGMLIHHAAKTLYRFALSQTKGVFMQNPDDADDFVRLDIVTRDKIVRVNGTGVDLAAWTPAPAVLSPVTFTFVGRLLRDKGVMDFIAAARMVKAACPQARFLLVGGQDDNPGSIAASEVRQWVAEGLVEWPGHVPVRPWLEQTSVFVLPSYYREGIPRSTQEAMAMARAIVTTDSVGCRETVVEGRNGYLVPPRDPEALAAAMRRFIDDPQKIAAMGQQSRHLAEARFDVRQVNAKIIEAMGL</sequence>
<protein>
    <submittedName>
        <fullName evidence="2">Glycosyltransferase family 4 protein</fullName>
    </submittedName>
</protein>
<dbReference type="Pfam" id="PF13692">
    <property type="entry name" value="Glyco_trans_1_4"/>
    <property type="match status" value="1"/>
</dbReference>
<evidence type="ECO:0000313" key="2">
    <source>
        <dbReference type="EMBL" id="MFC3703885.1"/>
    </source>
</evidence>